<feature type="region of interest" description="Disordered" evidence="15">
    <location>
        <begin position="760"/>
        <end position="783"/>
    </location>
</feature>
<evidence type="ECO:0000256" key="7">
    <source>
        <dbReference type="ARBA" id="ARBA00022737"/>
    </source>
</evidence>
<evidence type="ECO:0000256" key="13">
    <source>
        <dbReference type="ARBA" id="ARBA00023180"/>
    </source>
</evidence>
<evidence type="ECO:0000313" key="18">
    <source>
        <dbReference type="EMBL" id="PNR41230.1"/>
    </source>
</evidence>
<dbReference type="OMA" id="SRPECHY"/>
<evidence type="ECO:0000256" key="14">
    <source>
        <dbReference type="PROSITE-ProRule" id="PRU10141"/>
    </source>
</evidence>
<dbReference type="AlphaFoldDB" id="A0A2K1JI49"/>
<evidence type="ECO:0000256" key="8">
    <source>
        <dbReference type="ARBA" id="ARBA00022741"/>
    </source>
</evidence>
<dbReference type="Pfam" id="PF00069">
    <property type="entry name" value="Pkinase"/>
    <property type="match status" value="1"/>
</dbReference>
<dbReference type="GeneID" id="112291381"/>
<dbReference type="FunFam" id="3.80.10.10:FF:000129">
    <property type="entry name" value="Leucine-rich repeat receptor-like kinase"/>
    <property type="match status" value="1"/>
</dbReference>
<dbReference type="InterPro" id="IPR032675">
    <property type="entry name" value="LRR_dom_sf"/>
</dbReference>
<dbReference type="GO" id="GO:0005524">
    <property type="term" value="F:ATP binding"/>
    <property type="evidence" value="ECO:0007669"/>
    <property type="project" value="UniProtKB-UniRule"/>
</dbReference>
<comment type="similarity">
    <text evidence="2">Belongs to the protein kinase superfamily. Ser/Thr protein kinase family.</text>
</comment>
<evidence type="ECO:0000256" key="1">
    <source>
        <dbReference type="ARBA" id="ARBA00004167"/>
    </source>
</evidence>
<dbReference type="Gene3D" id="1.10.510.10">
    <property type="entry name" value="Transferase(Phosphotransferase) domain 1"/>
    <property type="match status" value="1"/>
</dbReference>
<dbReference type="InterPro" id="IPR017441">
    <property type="entry name" value="Protein_kinase_ATP_BS"/>
</dbReference>
<dbReference type="PROSITE" id="PS00107">
    <property type="entry name" value="PROTEIN_KINASE_ATP"/>
    <property type="match status" value="1"/>
</dbReference>
<evidence type="ECO:0000256" key="10">
    <source>
        <dbReference type="ARBA" id="ARBA00022840"/>
    </source>
</evidence>
<keyword evidence="8 14" id="KW-0547">Nucleotide-binding</keyword>
<feature type="transmembrane region" description="Helical" evidence="16">
    <location>
        <begin position="12"/>
        <end position="30"/>
    </location>
</feature>
<reference evidence="18 20" key="2">
    <citation type="journal article" date="2018" name="Plant J.">
        <title>The Physcomitrella patens chromosome-scale assembly reveals moss genome structure and evolution.</title>
        <authorList>
            <person name="Lang D."/>
            <person name="Ullrich K.K."/>
            <person name="Murat F."/>
            <person name="Fuchs J."/>
            <person name="Jenkins J."/>
            <person name="Haas F.B."/>
            <person name="Piednoel M."/>
            <person name="Gundlach H."/>
            <person name="Van Bel M."/>
            <person name="Meyberg R."/>
            <person name="Vives C."/>
            <person name="Morata J."/>
            <person name="Symeonidi A."/>
            <person name="Hiss M."/>
            <person name="Muchero W."/>
            <person name="Kamisugi Y."/>
            <person name="Saleh O."/>
            <person name="Blanc G."/>
            <person name="Decker E.L."/>
            <person name="van Gessel N."/>
            <person name="Grimwood J."/>
            <person name="Hayes R.D."/>
            <person name="Graham S.W."/>
            <person name="Gunter L.E."/>
            <person name="McDaniel S.F."/>
            <person name="Hoernstein S.N.W."/>
            <person name="Larsson A."/>
            <person name="Li F.W."/>
            <person name="Perroud P.F."/>
            <person name="Phillips J."/>
            <person name="Ranjan P."/>
            <person name="Rokshar D.S."/>
            <person name="Rothfels C.J."/>
            <person name="Schneider L."/>
            <person name="Shu S."/>
            <person name="Stevenson D.W."/>
            <person name="Thummler F."/>
            <person name="Tillich M."/>
            <person name="Villarreal Aguilar J.C."/>
            <person name="Widiez T."/>
            <person name="Wong G.K."/>
            <person name="Wymore A."/>
            <person name="Zhang Y."/>
            <person name="Zimmer A.D."/>
            <person name="Quatrano R.S."/>
            <person name="Mayer K.F.X."/>
            <person name="Goodstein D."/>
            <person name="Casacuberta J.M."/>
            <person name="Vandepoele K."/>
            <person name="Reski R."/>
            <person name="Cuming A.C."/>
            <person name="Tuskan G.A."/>
            <person name="Maumus F."/>
            <person name="Salse J."/>
            <person name="Schmutz J."/>
            <person name="Rensing S.A."/>
        </authorList>
    </citation>
    <scope>NUCLEOTIDE SEQUENCE [LARGE SCALE GENOMIC DNA]</scope>
    <source>
        <strain evidence="19 20">cv. Gransden 2004</strain>
    </source>
</reference>
<keyword evidence="13" id="KW-0325">Glycoprotein</keyword>
<dbReference type="PaxDb" id="3218-PP1S48_117V6.1"/>
<keyword evidence="7" id="KW-0677">Repeat</keyword>
<keyword evidence="10 14" id="KW-0067">ATP-binding</keyword>
<dbReference type="EnsemblPlants" id="Pp3c14_17190V3.1">
    <property type="protein sequence ID" value="Pp3c14_17190V3.1"/>
    <property type="gene ID" value="Pp3c14_17190"/>
</dbReference>
<keyword evidence="6" id="KW-0732">Signal</keyword>
<evidence type="ECO:0000256" key="4">
    <source>
        <dbReference type="ARBA" id="ARBA00022679"/>
    </source>
</evidence>
<dbReference type="GO" id="GO:0004672">
    <property type="term" value="F:protein kinase activity"/>
    <property type="evidence" value="ECO:0007669"/>
    <property type="project" value="InterPro"/>
</dbReference>
<feature type="binding site" evidence="14">
    <location>
        <position position="482"/>
    </location>
    <ligand>
        <name>ATP</name>
        <dbReference type="ChEBI" id="CHEBI:30616"/>
    </ligand>
</feature>
<dbReference type="Pfam" id="PF00560">
    <property type="entry name" value="LRR_1"/>
    <property type="match status" value="3"/>
</dbReference>
<evidence type="ECO:0000259" key="17">
    <source>
        <dbReference type="PROSITE" id="PS50011"/>
    </source>
</evidence>
<dbReference type="InterPro" id="IPR050647">
    <property type="entry name" value="Plant_LRR-RLKs"/>
</dbReference>
<dbReference type="STRING" id="3218.A0A2K1JI49"/>
<keyword evidence="12 16" id="KW-0472">Membrane</keyword>
<dbReference type="Gramene" id="Pp3c14_17190V3.1">
    <property type="protein sequence ID" value="Pp3c14_17190V3.1"/>
    <property type="gene ID" value="Pp3c14_17190"/>
</dbReference>
<dbReference type="PANTHER" id="PTHR48056:SF75">
    <property type="entry name" value="LEUCINE-RICH REPEAT RECEPTOR-LIKE SERINE_THREONINE_TYROSINE-PROTEIN KINASE SOBIR1"/>
    <property type="match status" value="1"/>
</dbReference>
<protein>
    <recommendedName>
        <fullName evidence="17">Protein kinase domain-containing protein</fullName>
    </recommendedName>
</protein>
<dbReference type="RefSeq" id="XP_024394478.1">
    <property type="nucleotide sequence ID" value="XM_024538710.2"/>
</dbReference>
<evidence type="ECO:0000256" key="5">
    <source>
        <dbReference type="ARBA" id="ARBA00022692"/>
    </source>
</evidence>
<evidence type="ECO:0000313" key="20">
    <source>
        <dbReference type="Proteomes" id="UP000006727"/>
    </source>
</evidence>
<accession>A0A2K1JI49</accession>
<dbReference type="EnsemblPlants" id="Pp3c14_17190V3.2">
    <property type="protein sequence ID" value="Pp3c14_17190V3.2"/>
    <property type="gene ID" value="Pp3c14_17190"/>
</dbReference>
<dbReference type="OrthoDB" id="4062651at2759"/>
<keyword evidence="20" id="KW-1185">Reference proteome</keyword>
<dbReference type="PROSITE" id="PS00108">
    <property type="entry name" value="PROTEIN_KINASE_ST"/>
    <property type="match status" value="1"/>
</dbReference>
<dbReference type="FunFam" id="1.10.510.10:FF:000095">
    <property type="entry name" value="protein STRUBBELIG-RECEPTOR FAMILY 8"/>
    <property type="match status" value="1"/>
</dbReference>
<keyword evidence="11 16" id="KW-1133">Transmembrane helix</keyword>
<dbReference type="Gene3D" id="3.80.10.10">
    <property type="entry name" value="Ribonuclease Inhibitor"/>
    <property type="match status" value="2"/>
</dbReference>
<dbReference type="FunFam" id="3.80.10.10:FF:000041">
    <property type="entry name" value="LRR receptor-like serine/threonine-protein kinase ERECTA"/>
    <property type="match status" value="1"/>
</dbReference>
<evidence type="ECO:0000256" key="6">
    <source>
        <dbReference type="ARBA" id="ARBA00022729"/>
    </source>
</evidence>
<keyword evidence="3" id="KW-0433">Leucine-rich repeat</keyword>
<reference evidence="19" key="3">
    <citation type="submission" date="2020-12" db="UniProtKB">
        <authorList>
            <consortium name="EnsemblPlants"/>
        </authorList>
    </citation>
    <scope>IDENTIFICATION</scope>
</reference>
<dbReference type="GO" id="GO:0016020">
    <property type="term" value="C:membrane"/>
    <property type="evidence" value="ECO:0007669"/>
    <property type="project" value="UniProtKB-SubCell"/>
</dbReference>
<proteinExistence type="inferred from homology"/>
<feature type="transmembrane region" description="Helical" evidence="16">
    <location>
        <begin position="395"/>
        <end position="421"/>
    </location>
</feature>
<dbReference type="SUPFAM" id="SSF52058">
    <property type="entry name" value="L domain-like"/>
    <property type="match status" value="1"/>
</dbReference>
<feature type="compositionally biased region" description="Polar residues" evidence="15">
    <location>
        <begin position="774"/>
        <end position="783"/>
    </location>
</feature>
<evidence type="ECO:0000256" key="9">
    <source>
        <dbReference type="ARBA" id="ARBA00022777"/>
    </source>
</evidence>
<dbReference type="Gramene" id="Pp3c14_17190V3.2">
    <property type="protein sequence ID" value="Pp3c14_17190V3.2"/>
    <property type="gene ID" value="Pp3c14_17190"/>
</dbReference>
<dbReference type="Proteomes" id="UP000006727">
    <property type="component" value="Chromosome 14"/>
</dbReference>
<dbReference type="PANTHER" id="PTHR48056">
    <property type="entry name" value="LRR RECEPTOR-LIKE SERINE/THREONINE-PROTEIN KINASE-RELATED"/>
    <property type="match status" value="1"/>
</dbReference>
<evidence type="ECO:0000313" key="19">
    <source>
        <dbReference type="EnsemblPlants" id="Pp3c14_17190V3.1"/>
    </source>
</evidence>
<reference evidence="18 20" key="1">
    <citation type="journal article" date="2008" name="Science">
        <title>The Physcomitrella genome reveals evolutionary insights into the conquest of land by plants.</title>
        <authorList>
            <person name="Rensing S."/>
            <person name="Lang D."/>
            <person name="Zimmer A."/>
            <person name="Terry A."/>
            <person name="Salamov A."/>
            <person name="Shapiro H."/>
            <person name="Nishiyama T."/>
            <person name="Perroud P.-F."/>
            <person name="Lindquist E."/>
            <person name="Kamisugi Y."/>
            <person name="Tanahashi T."/>
            <person name="Sakakibara K."/>
            <person name="Fujita T."/>
            <person name="Oishi K."/>
            <person name="Shin-I T."/>
            <person name="Kuroki Y."/>
            <person name="Toyoda A."/>
            <person name="Suzuki Y."/>
            <person name="Hashimoto A."/>
            <person name="Yamaguchi K."/>
            <person name="Sugano A."/>
            <person name="Kohara Y."/>
            <person name="Fujiyama A."/>
            <person name="Anterola A."/>
            <person name="Aoki S."/>
            <person name="Ashton N."/>
            <person name="Barbazuk W.B."/>
            <person name="Barker E."/>
            <person name="Bennetzen J."/>
            <person name="Bezanilla M."/>
            <person name="Blankenship R."/>
            <person name="Cho S.H."/>
            <person name="Dutcher S."/>
            <person name="Estelle M."/>
            <person name="Fawcett J.A."/>
            <person name="Gundlach H."/>
            <person name="Hanada K."/>
            <person name="Heyl A."/>
            <person name="Hicks K.A."/>
            <person name="Hugh J."/>
            <person name="Lohr M."/>
            <person name="Mayer K."/>
            <person name="Melkozernov A."/>
            <person name="Murata T."/>
            <person name="Nelson D."/>
            <person name="Pils B."/>
            <person name="Prigge M."/>
            <person name="Reiss B."/>
            <person name="Renner T."/>
            <person name="Rombauts S."/>
            <person name="Rushton P."/>
            <person name="Sanderfoot A."/>
            <person name="Schween G."/>
            <person name="Shiu S.-H."/>
            <person name="Stueber K."/>
            <person name="Theodoulou F.L."/>
            <person name="Tu H."/>
            <person name="Van de Peer Y."/>
            <person name="Verrier P.J."/>
            <person name="Waters E."/>
            <person name="Wood A."/>
            <person name="Yang L."/>
            <person name="Cove D."/>
            <person name="Cuming A."/>
            <person name="Hasebe M."/>
            <person name="Lucas S."/>
            <person name="Mishler D.B."/>
            <person name="Reski R."/>
            <person name="Grigoriev I."/>
            <person name="Quatrano R.S."/>
            <person name="Boore J.L."/>
        </authorList>
    </citation>
    <scope>NUCLEOTIDE SEQUENCE [LARGE SCALE GENOMIC DNA]</scope>
    <source>
        <strain evidence="19 20">cv. Gransden 2004</strain>
    </source>
</reference>
<dbReference type="Gene3D" id="3.30.200.20">
    <property type="entry name" value="Phosphorylase Kinase, domain 1"/>
    <property type="match status" value="1"/>
</dbReference>
<sequence length="783" mass="86556">MASTCAVTGRFWFVSVVLAMIFCSLIVSGADADSSPWYVDVGLRADADALILFKEELQDPRGVLKNWNYLQSPCSWTGVECAHVGGSFGTRVVGLELEGAELKGPISSKLGDLSELEVLNLMDNELEGAFPEELCNCRRLMFVDLRKNLLDGSLPPGILTLLPNLVELSLSGNKLTGNLDRLMEDHLAPDSAACYHMKFLDLSHNQLTGVLPRRLCECTELIEVHLSSNYLSGGIPDEYMKLVNLEILEVQNNILDRQLPEELKTCTKLRTLNVADNFIEGEIPPSFVELRQLWNFDVARNRLSGRIPQGRWLREAPKFRGNDGLCGSPLPPCKEEVVFQEFKVYVNSLFPRGTDFVQSGVRSFSDDSSQPRTIAGVRRSLKVTSSRRRSKGVRWGLGIAVGLVTGAIAAVILALLTRFFLTCGSDTQDIKKPIIFNKKITPHMLAFLDNEDALADCRLLGEGGNGKVYQVSLQDDIVVAIKYVRNVTDDAVDSEEPNRDAKQIRAELETLGFIRHRNLVQLLAYTFKSDVHLLVYEYMPKGSLQDALQEMARGNLTLSWPERHRILCGVANGLAYLHNESFGTSSIVHRDLKPANILLDDGYEAKLGDFGLAAIVPLKATHATTEVLAGTIGFIAPEYHQTLRYSQKSDVYSFGVVIAQLVTARNPTDHFVVENGGSIGQWLHGCLHSSNGIEAMDPALRDSGYEAEILLAMKIAVFCTNLDPQQRPKSSDVLKMLRQIRNPDTVSVVDNLSADSVDDTATFRSGRPSRLSESETVSMTSSY</sequence>
<keyword evidence="4" id="KW-0808">Transferase</keyword>
<dbReference type="InterPro" id="IPR000719">
    <property type="entry name" value="Prot_kinase_dom"/>
</dbReference>
<evidence type="ECO:0000256" key="16">
    <source>
        <dbReference type="SAM" id="Phobius"/>
    </source>
</evidence>
<comment type="subcellular location">
    <subcellularLocation>
        <location evidence="1">Membrane</location>
        <topology evidence="1">Single-pass membrane protein</topology>
    </subcellularLocation>
</comment>
<organism evidence="18">
    <name type="scientific">Physcomitrium patens</name>
    <name type="common">Spreading-leaved earth moss</name>
    <name type="synonym">Physcomitrella patens</name>
    <dbReference type="NCBI Taxonomy" id="3218"/>
    <lineage>
        <taxon>Eukaryota</taxon>
        <taxon>Viridiplantae</taxon>
        <taxon>Streptophyta</taxon>
        <taxon>Embryophyta</taxon>
        <taxon>Bryophyta</taxon>
        <taxon>Bryophytina</taxon>
        <taxon>Bryopsida</taxon>
        <taxon>Funariidae</taxon>
        <taxon>Funariales</taxon>
        <taxon>Funariaceae</taxon>
        <taxon>Physcomitrium</taxon>
    </lineage>
</organism>
<evidence type="ECO:0000256" key="2">
    <source>
        <dbReference type="ARBA" id="ARBA00008684"/>
    </source>
</evidence>
<dbReference type="InterPro" id="IPR001611">
    <property type="entry name" value="Leu-rich_rpt"/>
</dbReference>
<gene>
    <name evidence="19" type="primary">LOC112291381</name>
    <name evidence="18" type="ORF">PHYPA_018633</name>
</gene>
<dbReference type="SMART" id="SM00220">
    <property type="entry name" value="S_TKc"/>
    <property type="match status" value="1"/>
</dbReference>
<keyword evidence="5 16" id="KW-0812">Transmembrane</keyword>
<keyword evidence="9" id="KW-0418">Kinase</keyword>
<evidence type="ECO:0000256" key="15">
    <source>
        <dbReference type="SAM" id="MobiDB-lite"/>
    </source>
</evidence>
<feature type="domain" description="Protein kinase" evidence="17">
    <location>
        <begin position="454"/>
        <end position="745"/>
    </location>
</feature>
<dbReference type="EMBL" id="ABEU02000014">
    <property type="protein sequence ID" value="PNR41230.1"/>
    <property type="molecule type" value="Genomic_DNA"/>
</dbReference>
<dbReference type="InterPro" id="IPR008271">
    <property type="entry name" value="Ser/Thr_kinase_AS"/>
</dbReference>
<name>A0A2K1JI49_PHYPA</name>
<dbReference type="Pfam" id="PF08263">
    <property type="entry name" value="LRRNT_2"/>
    <property type="match status" value="1"/>
</dbReference>
<evidence type="ECO:0000256" key="12">
    <source>
        <dbReference type="ARBA" id="ARBA00023136"/>
    </source>
</evidence>
<dbReference type="PROSITE" id="PS50011">
    <property type="entry name" value="PROTEIN_KINASE_DOM"/>
    <property type="match status" value="1"/>
</dbReference>
<dbReference type="InterPro" id="IPR013210">
    <property type="entry name" value="LRR_N_plant-typ"/>
</dbReference>
<evidence type="ECO:0000256" key="11">
    <source>
        <dbReference type="ARBA" id="ARBA00022989"/>
    </source>
</evidence>
<dbReference type="SUPFAM" id="SSF56112">
    <property type="entry name" value="Protein kinase-like (PK-like)"/>
    <property type="match status" value="1"/>
</dbReference>
<evidence type="ECO:0000256" key="3">
    <source>
        <dbReference type="ARBA" id="ARBA00022614"/>
    </source>
</evidence>
<dbReference type="InterPro" id="IPR011009">
    <property type="entry name" value="Kinase-like_dom_sf"/>
</dbReference>